<dbReference type="EMBL" id="JARIHO010000032">
    <property type="protein sequence ID" value="KAJ7334685.1"/>
    <property type="molecule type" value="Genomic_DNA"/>
</dbReference>
<dbReference type="AlphaFoldDB" id="A0AAD7EL72"/>
<name>A0AAD7EL72_9AGAR</name>
<evidence type="ECO:0000313" key="3">
    <source>
        <dbReference type="Proteomes" id="UP001218218"/>
    </source>
</evidence>
<proteinExistence type="predicted"/>
<organism evidence="2 3">
    <name type="scientific">Mycena albidolilacea</name>
    <dbReference type="NCBI Taxonomy" id="1033008"/>
    <lineage>
        <taxon>Eukaryota</taxon>
        <taxon>Fungi</taxon>
        <taxon>Dikarya</taxon>
        <taxon>Basidiomycota</taxon>
        <taxon>Agaricomycotina</taxon>
        <taxon>Agaricomycetes</taxon>
        <taxon>Agaricomycetidae</taxon>
        <taxon>Agaricales</taxon>
        <taxon>Marasmiineae</taxon>
        <taxon>Mycenaceae</taxon>
        <taxon>Mycena</taxon>
    </lineage>
</organism>
<feature type="signal peptide" evidence="1">
    <location>
        <begin position="1"/>
        <end position="19"/>
    </location>
</feature>
<evidence type="ECO:0000256" key="1">
    <source>
        <dbReference type="SAM" id="SignalP"/>
    </source>
</evidence>
<reference evidence="2" key="1">
    <citation type="submission" date="2023-03" db="EMBL/GenBank/DDBJ databases">
        <title>Massive genome expansion in bonnet fungi (Mycena s.s.) driven by repeated elements and novel gene families across ecological guilds.</title>
        <authorList>
            <consortium name="Lawrence Berkeley National Laboratory"/>
            <person name="Harder C.B."/>
            <person name="Miyauchi S."/>
            <person name="Viragh M."/>
            <person name="Kuo A."/>
            <person name="Thoen E."/>
            <person name="Andreopoulos B."/>
            <person name="Lu D."/>
            <person name="Skrede I."/>
            <person name="Drula E."/>
            <person name="Henrissat B."/>
            <person name="Morin E."/>
            <person name="Kohler A."/>
            <person name="Barry K."/>
            <person name="LaButti K."/>
            <person name="Morin E."/>
            <person name="Salamov A."/>
            <person name="Lipzen A."/>
            <person name="Mereny Z."/>
            <person name="Hegedus B."/>
            <person name="Baldrian P."/>
            <person name="Stursova M."/>
            <person name="Weitz H."/>
            <person name="Taylor A."/>
            <person name="Grigoriev I.V."/>
            <person name="Nagy L.G."/>
            <person name="Martin F."/>
            <person name="Kauserud H."/>
        </authorList>
    </citation>
    <scope>NUCLEOTIDE SEQUENCE</scope>
    <source>
        <strain evidence="2">CBHHK002</strain>
    </source>
</reference>
<sequence>MKTFIAFCVLAFAISVVETTPAQTNAQRFALGLPPLPPRNMGVSRSGARRATTSSTPYQCGVKRNLCCATYLPTSGSITSTLAETLLLTAGVPQSSAGDLIGTGCVSPSLISGTCTIVPGVPVLTLAKCCGTIAVGLVGIDCTRV</sequence>
<gene>
    <name evidence="2" type="ORF">DFH08DRAFT_879107</name>
</gene>
<accession>A0AAD7EL72</accession>
<keyword evidence="1" id="KW-0732">Signal</keyword>
<evidence type="ECO:0000313" key="2">
    <source>
        <dbReference type="EMBL" id="KAJ7334685.1"/>
    </source>
</evidence>
<protein>
    <recommendedName>
        <fullName evidence="4">Hydrophobin</fullName>
    </recommendedName>
</protein>
<feature type="chain" id="PRO_5041990652" description="Hydrophobin" evidence="1">
    <location>
        <begin position="20"/>
        <end position="145"/>
    </location>
</feature>
<evidence type="ECO:0008006" key="4">
    <source>
        <dbReference type="Google" id="ProtNLM"/>
    </source>
</evidence>
<dbReference type="Proteomes" id="UP001218218">
    <property type="component" value="Unassembled WGS sequence"/>
</dbReference>
<comment type="caution">
    <text evidence="2">The sequence shown here is derived from an EMBL/GenBank/DDBJ whole genome shotgun (WGS) entry which is preliminary data.</text>
</comment>
<keyword evidence="3" id="KW-1185">Reference proteome</keyword>